<gene>
    <name evidence="4" type="ORF">AADEFJLK_00813</name>
    <name evidence="3" type="ORF">CEK71_10290</name>
</gene>
<dbReference type="Pfam" id="PF09836">
    <property type="entry name" value="DUF2063"/>
    <property type="match status" value="1"/>
</dbReference>
<evidence type="ECO:0000313" key="4">
    <source>
        <dbReference type="EMBL" id="POZ53772.1"/>
    </source>
</evidence>
<protein>
    <submittedName>
        <fullName evidence="3">DUF2063 domain-containing protein</fullName>
    </submittedName>
</protein>
<feature type="domain" description="NGO1945-like C-terminal" evidence="2">
    <location>
        <begin position="144"/>
        <end position="239"/>
    </location>
</feature>
<reference evidence="4 6" key="2">
    <citation type="submission" date="2017-11" db="EMBL/GenBank/DDBJ databases">
        <title>Draft Genome Sequence of Methylobacter psychrotolerans Sph1T, an Obligate Methanotroph from Low-Temperature Environments.</title>
        <authorList>
            <person name="Oshkin I.Y."/>
            <person name="Miroshnikov K."/>
            <person name="Belova S.E."/>
            <person name="Korzhenkov A."/>
            <person name="Toshchakov S.V."/>
            <person name="Dedysh S.N."/>
        </authorList>
    </citation>
    <scope>NUCLEOTIDE SEQUENCE [LARGE SCALE GENOMIC DNA]</scope>
    <source>
        <strain evidence="4 6">Sph1</strain>
    </source>
</reference>
<dbReference type="Pfam" id="PF22106">
    <property type="entry name" value="NGO1945_C"/>
    <property type="match status" value="1"/>
</dbReference>
<accession>A0A1Z4BYW5</accession>
<dbReference type="KEGG" id="mpsy:CEK71_10290"/>
<name>A0A1Z4BYW5_9GAMM</name>
<feature type="domain" description="Putative DNA-binding" evidence="1">
    <location>
        <begin position="8"/>
        <end position="93"/>
    </location>
</feature>
<keyword evidence="5" id="KW-1185">Reference proteome</keyword>
<dbReference type="Gene3D" id="3.90.930.50">
    <property type="match status" value="1"/>
</dbReference>
<dbReference type="EMBL" id="PGFZ01000001">
    <property type="protein sequence ID" value="POZ53772.1"/>
    <property type="molecule type" value="Genomic_DNA"/>
</dbReference>
<dbReference type="Proteomes" id="UP000237423">
    <property type="component" value="Unassembled WGS sequence"/>
</dbReference>
<evidence type="ECO:0000259" key="1">
    <source>
        <dbReference type="Pfam" id="PF09836"/>
    </source>
</evidence>
<dbReference type="InterPro" id="IPR044922">
    <property type="entry name" value="DUF2063_N_sf"/>
</dbReference>
<dbReference type="Gene3D" id="1.10.150.690">
    <property type="entry name" value="DUF2063"/>
    <property type="match status" value="1"/>
</dbReference>
<dbReference type="Proteomes" id="UP000197019">
    <property type="component" value="Chromosome"/>
</dbReference>
<dbReference type="OrthoDB" id="4146344at2"/>
<reference evidence="3 5" key="1">
    <citation type="submission" date="2017-06" db="EMBL/GenBank/DDBJ databases">
        <title>Genome Sequencing of the methanotroph Methylovulum psychrotolerants str. HV10-M2 isolated from a high-altitude environment.</title>
        <authorList>
            <person name="Mateos-Rivera A."/>
        </authorList>
    </citation>
    <scope>NUCLEOTIDE SEQUENCE [LARGE SCALE GENOMIC DNA]</scope>
    <source>
        <strain evidence="3 5">HV10_M2</strain>
    </source>
</reference>
<evidence type="ECO:0000313" key="5">
    <source>
        <dbReference type="Proteomes" id="UP000197019"/>
    </source>
</evidence>
<dbReference type="AlphaFoldDB" id="A0A1Z4BYW5"/>
<dbReference type="EMBL" id="CP022129">
    <property type="protein sequence ID" value="ASF46433.1"/>
    <property type="molecule type" value="Genomic_DNA"/>
</dbReference>
<evidence type="ECO:0000313" key="6">
    <source>
        <dbReference type="Proteomes" id="UP000237423"/>
    </source>
</evidence>
<organism evidence="3 5">
    <name type="scientific">Methylovulum psychrotolerans</name>
    <dbReference type="NCBI Taxonomy" id="1704499"/>
    <lineage>
        <taxon>Bacteria</taxon>
        <taxon>Pseudomonadati</taxon>
        <taxon>Pseudomonadota</taxon>
        <taxon>Gammaproteobacteria</taxon>
        <taxon>Methylococcales</taxon>
        <taxon>Methylococcaceae</taxon>
        <taxon>Methylovulum</taxon>
    </lineage>
</organism>
<dbReference type="RefSeq" id="WP_088619305.1">
    <property type="nucleotide sequence ID" value="NZ_CP022129.1"/>
</dbReference>
<dbReference type="InterPro" id="IPR018640">
    <property type="entry name" value="DUF2063"/>
</dbReference>
<sequence>MKTDFAATQRKFVAHIRDPDHQPVPADVPPPRMAMYRELLFNNIDNFLASNFPVIRQLLDDAQWYALAQDFFARHACSSPYFSQIPEEFLAYLQQERDNAGDFPFLLELAHYEWAEMAVAVAQEPNPAITLLPDDLARQVLALSPVAWPLAYQYPVHKIAPTFLPTEAPAQATFLIVYRNVLDDVQFLEITPMTYRLLALLQDNGQSPAIASLEQIAAEMQHPQPELVINGGLQILRGLAEKGIVIAA</sequence>
<proteinExistence type="predicted"/>
<evidence type="ECO:0000259" key="2">
    <source>
        <dbReference type="Pfam" id="PF22106"/>
    </source>
</evidence>
<evidence type="ECO:0000313" key="3">
    <source>
        <dbReference type="EMBL" id="ASF46433.1"/>
    </source>
</evidence>
<dbReference type="InterPro" id="IPR054098">
    <property type="entry name" value="NGO1945-like_C"/>
</dbReference>